<evidence type="ECO:0000313" key="1">
    <source>
        <dbReference type="Proteomes" id="UP000093561"/>
    </source>
</evidence>
<reference evidence="2" key="3">
    <citation type="submission" date="2024-02" db="UniProtKB">
        <authorList>
            <consortium name="WormBaseParasite"/>
        </authorList>
    </citation>
    <scope>IDENTIFICATION</scope>
    <source>
        <strain evidence="2">pt0022</strain>
    </source>
</reference>
<proteinExistence type="predicted"/>
<dbReference type="AlphaFoldDB" id="A0AAF5PLF4"/>
<name>A0AAF5PLF4_WUCBA</name>
<dbReference type="WBParaSite" id="mrna-Wban_02416">
    <property type="protein sequence ID" value="mrna-Wban_02416"/>
    <property type="gene ID" value="Wban_02416"/>
</dbReference>
<evidence type="ECO:0000313" key="2">
    <source>
        <dbReference type="WBParaSite" id="mrna-Wban_02416"/>
    </source>
</evidence>
<accession>A0AAF5PLF4</accession>
<organism evidence="1 2">
    <name type="scientific">Wuchereria bancrofti</name>
    <dbReference type="NCBI Taxonomy" id="6293"/>
    <lineage>
        <taxon>Eukaryota</taxon>
        <taxon>Metazoa</taxon>
        <taxon>Ecdysozoa</taxon>
        <taxon>Nematoda</taxon>
        <taxon>Chromadorea</taxon>
        <taxon>Rhabditida</taxon>
        <taxon>Spirurina</taxon>
        <taxon>Spiruromorpha</taxon>
        <taxon>Filarioidea</taxon>
        <taxon>Onchocercidae</taxon>
        <taxon>Wuchereria</taxon>
    </lineage>
</organism>
<dbReference type="Proteomes" id="UP000093561">
    <property type="component" value="Unassembled WGS sequence"/>
</dbReference>
<protein>
    <submittedName>
        <fullName evidence="2">Uncharacterized protein</fullName>
    </submittedName>
</protein>
<reference evidence="1" key="2">
    <citation type="journal article" date="2016" name="Mol. Ecol.">
        <title>Population genomics of the filarial nematode parasite Wuchereria bancrofti from mosquitoes.</title>
        <authorList>
            <person name="Small S.T."/>
            <person name="Reimer L.J."/>
            <person name="Tisch D.J."/>
            <person name="King C.L."/>
            <person name="Christensen B.M."/>
            <person name="Siba P.M."/>
            <person name="Kazura J.W."/>
            <person name="Serre D."/>
            <person name="Zimmerman P.A."/>
        </authorList>
    </citation>
    <scope>NUCLEOTIDE SEQUENCE</scope>
    <source>
        <strain evidence="1">pt0022</strain>
    </source>
</reference>
<reference evidence="1" key="1">
    <citation type="submission" date="2015-03" db="EMBL/GenBank/DDBJ databases">
        <title>Wuchereria bancrofti Genome Sequencing Papua New Guinea Strain.</title>
        <authorList>
            <person name="Small S.T."/>
            <person name="Serre D."/>
            <person name="Zimmerman P.A."/>
        </authorList>
    </citation>
    <scope>NUCLEOTIDE SEQUENCE [LARGE SCALE GENOMIC DNA]</scope>
    <source>
        <strain evidence="1">pt0022</strain>
    </source>
</reference>
<sequence length="75" mass="8604">MEGGLHDKWHLQEFEVMNNSKLYGNISVNTMESLRSTQEIDDSLNTTHDICTINSSTMVEKIGKRMLDSKSRKKT</sequence>